<proteinExistence type="predicted"/>
<reference evidence="1 2" key="1">
    <citation type="submission" date="2015-09" db="EMBL/GenBank/DDBJ databases">
        <authorList>
            <consortium name="Pathogen Informatics"/>
        </authorList>
    </citation>
    <scope>NUCLEOTIDE SEQUENCE [LARGE SCALE GENOMIC DNA]</scope>
    <source>
        <strain evidence="1 2">2789STDY5834956</strain>
    </source>
</reference>
<sequence length="59" mass="6704">MAKSKVDLKSKELAQAILQCSGIDYEDWLNEKHKELILNNSNVLVEALALKNEMENESN</sequence>
<dbReference type="Proteomes" id="UP000095563">
    <property type="component" value="Unassembled WGS sequence"/>
</dbReference>
<gene>
    <name evidence="1" type="ORF">ERS852568_02729</name>
</gene>
<organism evidence="1 2">
    <name type="scientific">Clostridium baratii</name>
    <dbReference type="NCBI Taxonomy" id="1561"/>
    <lineage>
        <taxon>Bacteria</taxon>
        <taxon>Bacillati</taxon>
        <taxon>Bacillota</taxon>
        <taxon>Clostridia</taxon>
        <taxon>Eubacteriales</taxon>
        <taxon>Clostridiaceae</taxon>
        <taxon>Clostridium</taxon>
    </lineage>
</organism>
<name>A0A174VAH6_9CLOT</name>
<accession>A0A174VAH6</accession>
<protein>
    <submittedName>
        <fullName evidence="1">Uncharacterized protein</fullName>
    </submittedName>
</protein>
<dbReference type="RefSeq" id="WP_055208724.1">
    <property type="nucleotide sequence ID" value="NZ_CZBO01000008.1"/>
</dbReference>
<evidence type="ECO:0000313" key="2">
    <source>
        <dbReference type="Proteomes" id="UP000095563"/>
    </source>
</evidence>
<dbReference type="AlphaFoldDB" id="A0A174VAH6"/>
<evidence type="ECO:0000313" key="1">
    <source>
        <dbReference type="EMBL" id="CUQ30151.1"/>
    </source>
</evidence>
<dbReference type="EMBL" id="CZBO01000008">
    <property type="protein sequence ID" value="CUQ30151.1"/>
    <property type="molecule type" value="Genomic_DNA"/>
</dbReference>